<evidence type="ECO:0000313" key="2">
    <source>
        <dbReference type="Proteomes" id="UP000603865"/>
    </source>
</evidence>
<dbReference type="RefSeq" id="WP_189091344.1">
    <property type="nucleotide sequence ID" value="NZ_BMQL01000018.1"/>
</dbReference>
<evidence type="ECO:0000313" key="1">
    <source>
        <dbReference type="EMBL" id="GGR15356.1"/>
    </source>
</evidence>
<sequence>MHAALQDYQRGGLLPDALLDTLTHDLQGGGSLINHLQRHLGPDLEALWERIALKAGREFIATPSEAGPLDVGLLTVQDAHDYLVVPRVRKFLTIHLITPDPFARLSDYQPLRAQYNNAEQSGGLMQIRLDIAPPETFRELFALAYPGARAHYRDAADAGVLASLLPRRTQQEQHVKPTPEEAARAAALFTGLPYLDPVLDPPHEAVVEAFPLEAFTTRRLYPHHHDERGRLVVLGSVQRLDDLDAELQRLHTHLALLQDAFRSDMTLALTSSRRLVQLFKFHSGGSHVHLDS</sequence>
<gene>
    <name evidence="1" type="ORF">GCM10008957_30120</name>
</gene>
<reference evidence="1" key="2">
    <citation type="submission" date="2020-09" db="EMBL/GenBank/DDBJ databases">
        <authorList>
            <person name="Sun Q."/>
            <person name="Ohkuma M."/>
        </authorList>
    </citation>
    <scope>NUCLEOTIDE SEQUENCE</scope>
    <source>
        <strain evidence="1">JCM 31311</strain>
    </source>
</reference>
<comment type="caution">
    <text evidence="1">The sequence shown here is derived from an EMBL/GenBank/DDBJ whole genome shotgun (WGS) entry which is preliminary data.</text>
</comment>
<dbReference type="EMBL" id="BMQL01000018">
    <property type="protein sequence ID" value="GGR15356.1"/>
    <property type="molecule type" value="Genomic_DNA"/>
</dbReference>
<accession>A0A918CC82</accession>
<dbReference type="AlphaFoldDB" id="A0A918CC82"/>
<name>A0A918CC82_9DEIO</name>
<proteinExistence type="predicted"/>
<reference evidence="1" key="1">
    <citation type="journal article" date="2014" name="Int. J. Syst. Evol. Microbiol.">
        <title>Complete genome sequence of Corynebacterium casei LMG S-19264T (=DSM 44701T), isolated from a smear-ripened cheese.</title>
        <authorList>
            <consortium name="US DOE Joint Genome Institute (JGI-PGF)"/>
            <person name="Walter F."/>
            <person name="Albersmeier A."/>
            <person name="Kalinowski J."/>
            <person name="Ruckert C."/>
        </authorList>
    </citation>
    <scope>NUCLEOTIDE SEQUENCE</scope>
    <source>
        <strain evidence="1">JCM 31311</strain>
    </source>
</reference>
<organism evidence="1 2">
    <name type="scientific">Deinococcus ruber</name>
    <dbReference type="NCBI Taxonomy" id="1848197"/>
    <lineage>
        <taxon>Bacteria</taxon>
        <taxon>Thermotogati</taxon>
        <taxon>Deinococcota</taxon>
        <taxon>Deinococci</taxon>
        <taxon>Deinococcales</taxon>
        <taxon>Deinococcaceae</taxon>
        <taxon>Deinococcus</taxon>
    </lineage>
</organism>
<dbReference type="Proteomes" id="UP000603865">
    <property type="component" value="Unassembled WGS sequence"/>
</dbReference>
<protein>
    <submittedName>
        <fullName evidence="1">Uncharacterized protein</fullName>
    </submittedName>
</protein>
<keyword evidence="2" id="KW-1185">Reference proteome</keyword>